<reference evidence="10 11" key="1">
    <citation type="submission" date="2021-04" db="EMBL/GenBank/DDBJ databases">
        <title>Whole genome sequence of Jiella sp. KSK16Y-1.</title>
        <authorList>
            <person name="Tuo L."/>
        </authorList>
    </citation>
    <scope>NUCLEOTIDE SEQUENCE [LARGE SCALE GENOMIC DNA]</scope>
    <source>
        <strain evidence="10 11">KSK16Y-1</strain>
    </source>
</reference>
<evidence type="ECO:0000313" key="11">
    <source>
        <dbReference type="Proteomes" id="UP000678276"/>
    </source>
</evidence>
<keyword evidence="6 10" id="KW-0067">ATP-binding</keyword>
<comment type="caution">
    <text evidence="10">The sequence shown here is derived from an EMBL/GenBank/DDBJ whole genome shotgun (WGS) entry which is preliminary data.</text>
</comment>
<sequence>MAAGHDPSASGAPLLDVRDLTVAFNGRAAIDGISFSVGPGEIVGLLGESGSGKSTAAYAMLGLVKAPGEIVAGEVRLEGQDLLSMPAHQLRDVRGGNIGLIVQNPRSALHPMLRVGRQIGEAWRAHNEGTGSDARRRALEMLQLVGINDPERRLDAFAHELSGGMAQRVLIAMALSSMPKLLVADEPTSGLDVTIQAQFLDQMWQTVRSTNSSVLLVTQDDGVIANYCDRVIVLENGRIVDQDDTRSYFARTRNRQTETKARGSGTEATPRGDTAPLLEVSGLSKHFAIANSDKKVHAVSDFDLKVMPGETLGLVGESGSGKSTVGRSIIRLFEVSSGSVVFDRKDVHALRPAELKALRARMQIVLQDPYDSVDLRWTIEKILSEPLDVHRNLSKAEKRARVEELMALVDLDPGMLERRPRDLGAGALQRVNIARSLATDPEFVILDEPTSVLAPAARSGLIALLRRLQSELGLAFLFISHDLTTVSEVCDRVVVMYLSQIVEIGTTEEVFGDPKHPYTKALIASHLSPDVTNRRVDRVNQDTLAGEIPSPIDLPKGCYLYSRCTYRLDRCVSEPQKLLPDGEGRMIRCWRAREDARLQPLAEAKTPSYA</sequence>
<dbReference type="Gene3D" id="3.40.50.300">
    <property type="entry name" value="P-loop containing nucleotide triphosphate hydrolases"/>
    <property type="match status" value="2"/>
</dbReference>
<evidence type="ECO:0000256" key="3">
    <source>
        <dbReference type="ARBA" id="ARBA00022448"/>
    </source>
</evidence>
<dbReference type="InterPro" id="IPR050388">
    <property type="entry name" value="ABC_Ni/Peptide_Import"/>
</dbReference>
<dbReference type="InterPro" id="IPR003593">
    <property type="entry name" value="AAA+_ATPase"/>
</dbReference>
<dbReference type="SUPFAM" id="SSF52540">
    <property type="entry name" value="P-loop containing nucleoside triphosphate hydrolases"/>
    <property type="match status" value="2"/>
</dbReference>
<dbReference type="GO" id="GO:0005524">
    <property type="term" value="F:ATP binding"/>
    <property type="evidence" value="ECO:0007669"/>
    <property type="project" value="UniProtKB-KW"/>
</dbReference>
<name>A0ABS4BIL0_9HYPH</name>
<protein>
    <submittedName>
        <fullName evidence="10">ABC transporter ATP-binding protein</fullName>
    </submittedName>
</protein>
<accession>A0ABS4BIL0</accession>
<dbReference type="PROSITE" id="PS00211">
    <property type="entry name" value="ABC_TRANSPORTER_1"/>
    <property type="match status" value="1"/>
</dbReference>
<dbReference type="PANTHER" id="PTHR43297:SF2">
    <property type="entry name" value="DIPEPTIDE TRANSPORT ATP-BINDING PROTEIN DPPD"/>
    <property type="match status" value="1"/>
</dbReference>
<dbReference type="SMART" id="SM00382">
    <property type="entry name" value="AAA"/>
    <property type="match status" value="2"/>
</dbReference>
<evidence type="ECO:0000256" key="6">
    <source>
        <dbReference type="ARBA" id="ARBA00022840"/>
    </source>
</evidence>
<keyword evidence="5" id="KW-0547">Nucleotide-binding</keyword>
<gene>
    <name evidence="10" type="ORF">J6595_09435</name>
</gene>
<keyword evidence="3" id="KW-0813">Transport</keyword>
<dbReference type="EMBL" id="JAGJCF010000005">
    <property type="protein sequence ID" value="MBP0615800.1"/>
    <property type="molecule type" value="Genomic_DNA"/>
</dbReference>
<dbReference type="RefSeq" id="WP_209594226.1">
    <property type="nucleotide sequence ID" value="NZ_JAGJCF010000005.1"/>
</dbReference>
<evidence type="ECO:0000256" key="8">
    <source>
        <dbReference type="SAM" id="MobiDB-lite"/>
    </source>
</evidence>
<dbReference type="InterPro" id="IPR003439">
    <property type="entry name" value="ABC_transporter-like_ATP-bd"/>
</dbReference>
<dbReference type="InterPro" id="IPR027417">
    <property type="entry name" value="P-loop_NTPase"/>
</dbReference>
<dbReference type="PANTHER" id="PTHR43297">
    <property type="entry name" value="OLIGOPEPTIDE TRANSPORT ATP-BINDING PROTEIN APPD"/>
    <property type="match status" value="1"/>
</dbReference>
<comment type="similarity">
    <text evidence="2">Belongs to the ABC transporter superfamily.</text>
</comment>
<keyword evidence="11" id="KW-1185">Reference proteome</keyword>
<evidence type="ECO:0000259" key="9">
    <source>
        <dbReference type="PROSITE" id="PS50893"/>
    </source>
</evidence>
<dbReference type="PROSITE" id="PS50893">
    <property type="entry name" value="ABC_TRANSPORTER_2"/>
    <property type="match status" value="2"/>
</dbReference>
<comment type="subcellular location">
    <subcellularLocation>
        <location evidence="1">Cell inner membrane</location>
        <topology evidence="1">Peripheral membrane protein</topology>
    </subcellularLocation>
</comment>
<proteinExistence type="inferred from homology"/>
<evidence type="ECO:0000313" key="10">
    <source>
        <dbReference type="EMBL" id="MBP0615800.1"/>
    </source>
</evidence>
<feature type="domain" description="ABC transporter" evidence="9">
    <location>
        <begin position="15"/>
        <end position="261"/>
    </location>
</feature>
<keyword evidence="7" id="KW-0472">Membrane</keyword>
<dbReference type="Proteomes" id="UP000678276">
    <property type="component" value="Unassembled WGS sequence"/>
</dbReference>
<evidence type="ECO:0000256" key="5">
    <source>
        <dbReference type="ARBA" id="ARBA00022741"/>
    </source>
</evidence>
<evidence type="ECO:0000256" key="2">
    <source>
        <dbReference type="ARBA" id="ARBA00005417"/>
    </source>
</evidence>
<dbReference type="InterPro" id="IPR017871">
    <property type="entry name" value="ABC_transporter-like_CS"/>
</dbReference>
<organism evidence="10 11">
    <name type="scientific">Jiella mangrovi</name>
    <dbReference type="NCBI Taxonomy" id="2821407"/>
    <lineage>
        <taxon>Bacteria</taxon>
        <taxon>Pseudomonadati</taxon>
        <taxon>Pseudomonadota</taxon>
        <taxon>Alphaproteobacteria</taxon>
        <taxon>Hyphomicrobiales</taxon>
        <taxon>Aurantimonadaceae</taxon>
        <taxon>Jiella</taxon>
    </lineage>
</organism>
<keyword evidence="4" id="KW-1003">Cell membrane</keyword>
<dbReference type="NCBIfam" id="NF008453">
    <property type="entry name" value="PRK11308.1"/>
    <property type="match status" value="2"/>
</dbReference>
<dbReference type="Pfam" id="PF08352">
    <property type="entry name" value="oligo_HPY"/>
    <property type="match status" value="1"/>
</dbReference>
<feature type="region of interest" description="Disordered" evidence="8">
    <location>
        <begin position="252"/>
        <end position="275"/>
    </location>
</feature>
<dbReference type="NCBIfam" id="TIGR01727">
    <property type="entry name" value="oligo_HPY"/>
    <property type="match status" value="1"/>
</dbReference>
<evidence type="ECO:0000256" key="1">
    <source>
        <dbReference type="ARBA" id="ARBA00004417"/>
    </source>
</evidence>
<evidence type="ECO:0000256" key="7">
    <source>
        <dbReference type="ARBA" id="ARBA00023136"/>
    </source>
</evidence>
<evidence type="ECO:0000256" key="4">
    <source>
        <dbReference type="ARBA" id="ARBA00022475"/>
    </source>
</evidence>
<feature type="domain" description="ABC transporter" evidence="9">
    <location>
        <begin position="278"/>
        <end position="523"/>
    </location>
</feature>
<dbReference type="CDD" id="cd03257">
    <property type="entry name" value="ABC_NikE_OppD_transporters"/>
    <property type="match status" value="2"/>
</dbReference>
<dbReference type="Pfam" id="PF00005">
    <property type="entry name" value="ABC_tran"/>
    <property type="match status" value="2"/>
</dbReference>
<dbReference type="InterPro" id="IPR013563">
    <property type="entry name" value="Oligopep_ABC_C"/>
</dbReference>